<dbReference type="PROSITE" id="PS51372">
    <property type="entry name" value="PRD_2"/>
    <property type="match status" value="2"/>
</dbReference>
<dbReference type="PANTHER" id="PTHR32071:SF90">
    <property type="entry name" value="TRANSCRIPTIONAL REGULATORY PROTEIN LEVR"/>
    <property type="match status" value="1"/>
</dbReference>
<evidence type="ECO:0000259" key="5">
    <source>
        <dbReference type="PROSITE" id="PS50045"/>
    </source>
</evidence>
<dbReference type="Gene3D" id="3.40.50.510">
    <property type="entry name" value="Phosphotransferase system, mannose-type IIA component"/>
    <property type="match status" value="1"/>
</dbReference>
<proteinExistence type="predicted"/>
<dbReference type="InterPro" id="IPR036634">
    <property type="entry name" value="PRD_sf"/>
</dbReference>
<accession>A0ABW8TLL9</accession>
<feature type="domain" description="Sigma-54 factor interaction" evidence="5">
    <location>
        <begin position="111"/>
        <end position="345"/>
    </location>
</feature>
<dbReference type="EMBL" id="JBJIAA010000026">
    <property type="protein sequence ID" value="MFL0253141.1"/>
    <property type="molecule type" value="Genomic_DNA"/>
</dbReference>
<feature type="domain" description="PRD" evidence="7">
    <location>
        <begin position="833"/>
        <end position="929"/>
    </location>
</feature>
<evidence type="ECO:0000256" key="1">
    <source>
        <dbReference type="ARBA" id="ARBA00022679"/>
    </source>
</evidence>
<dbReference type="SUPFAM" id="SSF63520">
    <property type="entry name" value="PTS-regulatory domain, PRD"/>
    <property type="match status" value="2"/>
</dbReference>
<keyword evidence="9" id="KW-1185">Reference proteome</keyword>
<dbReference type="InterPro" id="IPR027417">
    <property type="entry name" value="P-loop_NTPase"/>
</dbReference>
<dbReference type="Pfam" id="PF03610">
    <property type="entry name" value="EIIA-man"/>
    <property type="match status" value="1"/>
</dbReference>
<dbReference type="InterPro" id="IPR011608">
    <property type="entry name" value="PRD"/>
</dbReference>
<dbReference type="Gene3D" id="3.40.50.300">
    <property type="entry name" value="P-loop containing nucleotide triphosphate hydrolases"/>
    <property type="match status" value="1"/>
</dbReference>
<evidence type="ECO:0000256" key="3">
    <source>
        <dbReference type="ARBA" id="ARBA00022777"/>
    </source>
</evidence>
<dbReference type="SMART" id="SM00382">
    <property type="entry name" value="AAA"/>
    <property type="match status" value="1"/>
</dbReference>
<dbReference type="RefSeq" id="WP_406789806.1">
    <property type="nucleotide sequence ID" value="NZ_JBJIAA010000026.1"/>
</dbReference>
<dbReference type="SUPFAM" id="SSF53062">
    <property type="entry name" value="PTS system fructose IIA component-like"/>
    <property type="match status" value="1"/>
</dbReference>
<dbReference type="PROSITE" id="PS00676">
    <property type="entry name" value="SIGMA54_INTERACT_2"/>
    <property type="match status" value="1"/>
</dbReference>
<dbReference type="PANTHER" id="PTHR32071">
    <property type="entry name" value="TRANSCRIPTIONAL REGULATORY PROTEIN"/>
    <property type="match status" value="1"/>
</dbReference>
<feature type="domain" description="PRD" evidence="7">
    <location>
        <begin position="470"/>
        <end position="575"/>
    </location>
</feature>
<feature type="domain" description="PTS EIIA type-4" evidence="6">
    <location>
        <begin position="575"/>
        <end position="714"/>
    </location>
</feature>
<dbReference type="Pfam" id="PF00158">
    <property type="entry name" value="Sigma54_activat"/>
    <property type="match status" value="1"/>
</dbReference>
<dbReference type="CDD" id="cd00009">
    <property type="entry name" value="AAA"/>
    <property type="match status" value="1"/>
</dbReference>
<reference evidence="8 9" key="1">
    <citation type="submission" date="2024-11" db="EMBL/GenBank/DDBJ databases">
        <authorList>
            <person name="Heng Y.C."/>
            <person name="Lim A.C.H."/>
            <person name="Lee J.K.Y."/>
            <person name="Kittelmann S."/>
        </authorList>
    </citation>
    <scope>NUCLEOTIDE SEQUENCE [LARGE SCALE GENOMIC DNA]</scope>
    <source>
        <strain evidence="8 9">WILCCON 0114</strain>
    </source>
</reference>
<dbReference type="CDD" id="cd00006">
    <property type="entry name" value="PTS_IIA_man"/>
    <property type="match status" value="1"/>
</dbReference>
<evidence type="ECO:0000259" key="6">
    <source>
        <dbReference type="PROSITE" id="PS51096"/>
    </source>
</evidence>
<dbReference type="InterPro" id="IPR025943">
    <property type="entry name" value="Sigma_54_int_dom_ATP-bd_2"/>
</dbReference>
<dbReference type="PROSITE" id="PS51096">
    <property type="entry name" value="PTS_EIIA_TYPE_4"/>
    <property type="match status" value="1"/>
</dbReference>
<dbReference type="InterPro" id="IPR004701">
    <property type="entry name" value="PTS_EIIA_man-typ"/>
</dbReference>
<dbReference type="InterPro" id="IPR033887">
    <property type="entry name" value="PTS_IIA_man"/>
</dbReference>
<keyword evidence="4" id="KW-0067">ATP-binding</keyword>
<name>A0ABW8TLL9_9CLOT</name>
<evidence type="ECO:0000256" key="4">
    <source>
        <dbReference type="ARBA" id="ARBA00022840"/>
    </source>
</evidence>
<evidence type="ECO:0000259" key="7">
    <source>
        <dbReference type="PROSITE" id="PS51372"/>
    </source>
</evidence>
<evidence type="ECO:0000313" key="9">
    <source>
        <dbReference type="Proteomes" id="UP001623592"/>
    </source>
</evidence>
<dbReference type="SUPFAM" id="SSF52794">
    <property type="entry name" value="PTS system IIB component-like"/>
    <property type="match status" value="1"/>
</dbReference>
<protein>
    <submittedName>
        <fullName evidence="8">Sigma 54-interacting transcriptional regulator</fullName>
    </submittedName>
</protein>
<comment type="caution">
    <text evidence="8">The sequence shown here is derived from an EMBL/GenBank/DDBJ whole genome shotgun (WGS) entry which is preliminary data.</text>
</comment>
<dbReference type="Gene3D" id="1.10.1790.10">
    <property type="entry name" value="PRD domain"/>
    <property type="match status" value="2"/>
</dbReference>
<dbReference type="InterPro" id="IPR036095">
    <property type="entry name" value="PTS_EIIB-like_sf"/>
</dbReference>
<dbReference type="PROSITE" id="PS50045">
    <property type="entry name" value="SIGMA54_INTERACT_4"/>
    <property type="match status" value="1"/>
</dbReference>
<keyword evidence="3" id="KW-0418">Kinase</keyword>
<gene>
    <name evidence="8" type="ORF">ACJDT4_22300</name>
</gene>
<dbReference type="InterPro" id="IPR036662">
    <property type="entry name" value="PTS_EIIA_man-typ_sf"/>
</dbReference>
<sequence length="929" mass="104902">MKRIEKVYEFIKEESLKYNEEKFKNQGGLTAVYISQQLNVLRNNVSSDLNSLVREKKVIKIKKRPVLYFDKARAEQIVGKKFSKEEFEVPEFERIFHKNLEKNEDNPFERLIGAKDSLKNQVEQAKAAIMYPPNGLHTLIVGQTGVGKTLFANLMYKYGVYTKKYNNKTPFVVFNCADYYNNPQLLISHIFGHIKGAFTGADTEKAGLIEKSNGGILFLDEIHRLPPEGQEMIFYFMDSGTYNKLGETDRNRSANVLIIGATTEEPDSYLLKTFVRRIPIVINIPPLENRSIDEILALIRYLLVKEANRVNKNIVITSEVVKALIGSVSFGNIGQLKSNIQLICAKGFLNSINSESDIELNLKILPSNIKNGLINIGNRRDLIKVITKYVDSHITITPHSEEELVVEEDQYELPFNLYKIIEDKSSVLRNEGMDDESIKKFITTDINVHLKCFYEKFSVNVENRDKLLKIVDKQIIDIAEEIKNIAEVKLNRKYNDRFLYALSLHISAFLKRVENGEKVKYTDMSEFASDSHKEYSVAVEATRLIEKEFKLKVPKMEVMYLTLLLSSIEEDKVGKVGIIVAAHGDNVATGMTNVAQKLLGDSDNIVAVNMPLEVSPKVVLDKVIQKAKEVDQGKGILLLVDMGSLTTFDTIIEKESNVKVRCIDMVSTPLVLEAVRKANMLEVDVDMLYNSLKNFKGYSSGYDDSSKEAGKKRAVVTICSTGSGTAVKLKNIVQDIIKDSTNEAIECIPISIKGVNEKIIKLNKSYNIIAVVGVVKPKTDVPFISIENLINGMGEKFLKELIVDKKISSLNNDNNIVVRDICEESLSQFLTYLNSKKIVGILISFVDCVEKSLEIKFNNSEMLNLMLHVGCALERIVIKDSLKYTGDIVKDDTFYKIKAAGNNFKEILKLELTDDELMYIIDIIHSKAS</sequence>
<dbReference type="Proteomes" id="UP001623592">
    <property type="component" value="Unassembled WGS sequence"/>
</dbReference>
<keyword evidence="1" id="KW-0808">Transferase</keyword>
<evidence type="ECO:0000256" key="2">
    <source>
        <dbReference type="ARBA" id="ARBA00022741"/>
    </source>
</evidence>
<dbReference type="InterPro" id="IPR002078">
    <property type="entry name" value="Sigma_54_int"/>
</dbReference>
<evidence type="ECO:0000313" key="8">
    <source>
        <dbReference type="EMBL" id="MFL0253141.1"/>
    </source>
</evidence>
<dbReference type="Gene3D" id="3.40.50.2300">
    <property type="match status" value="1"/>
</dbReference>
<dbReference type="InterPro" id="IPR003593">
    <property type="entry name" value="AAA+_ATPase"/>
</dbReference>
<organism evidence="8 9">
    <name type="scientific">Clostridium neuense</name>
    <dbReference type="NCBI Taxonomy" id="1728934"/>
    <lineage>
        <taxon>Bacteria</taxon>
        <taxon>Bacillati</taxon>
        <taxon>Bacillota</taxon>
        <taxon>Clostridia</taxon>
        <taxon>Eubacteriales</taxon>
        <taxon>Clostridiaceae</taxon>
        <taxon>Clostridium</taxon>
    </lineage>
</organism>
<dbReference type="Pfam" id="PF00874">
    <property type="entry name" value="PRD"/>
    <property type="match status" value="2"/>
</dbReference>
<keyword evidence="2" id="KW-0547">Nucleotide-binding</keyword>
<dbReference type="SUPFAM" id="SSF52540">
    <property type="entry name" value="P-loop containing nucleoside triphosphate hydrolases"/>
    <property type="match status" value="1"/>
</dbReference>